<sequence>MQRGLKPGTAYISVAGDERSSVVSGSHHELVIERCCCDLTGCIAGLDQTLRGRIERLNLTDAHQAGNGCDKQKVQ</sequence>
<reference evidence="1 2" key="1">
    <citation type="submission" date="2015-09" db="EMBL/GenBank/DDBJ databases">
        <title>Genome announcement of multiple Pseudomonas syringae strains.</title>
        <authorList>
            <person name="Thakur S."/>
            <person name="Wang P.W."/>
            <person name="Gong Y."/>
            <person name="Weir B.S."/>
            <person name="Guttman D.S."/>
        </authorList>
    </citation>
    <scope>NUCLEOTIDE SEQUENCE [LARGE SCALE GENOMIC DNA]</scope>
    <source>
        <strain evidence="1 2">ICMP9151</strain>
    </source>
</reference>
<evidence type="ECO:0000313" key="1">
    <source>
        <dbReference type="EMBL" id="KPY95682.1"/>
    </source>
</evidence>
<protein>
    <submittedName>
        <fullName evidence="1">Uncharacterized protein</fullName>
    </submittedName>
</protein>
<dbReference type="Proteomes" id="UP000050523">
    <property type="component" value="Unassembled WGS sequence"/>
</dbReference>
<proteinExistence type="predicted"/>
<gene>
    <name evidence="1" type="ORF">ALO43_200172</name>
</gene>
<dbReference type="AlphaFoldDB" id="A0AA40P2F2"/>
<organism evidence="1 2">
    <name type="scientific">Pseudomonas tremae</name>
    <dbReference type="NCBI Taxonomy" id="200454"/>
    <lineage>
        <taxon>Bacteria</taxon>
        <taxon>Pseudomonadati</taxon>
        <taxon>Pseudomonadota</taxon>
        <taxon>Gammaproteobacteria</taxon>
        <taxon>Pseudomonadales</taxon>
        <taxon>Pseudomonadaceae</taxon>
        <taxon>Pseudomonas</taxon>
    </lineage>
</organism>
<comment type="caution">
    <text evidence="1">The sequence shown here is derived from an EMBL/GenBank/DDBJ whole genome shotgun (WGS) entry which is preliminary data.</text>
</comment>
<evidence type="ECO:0000313" key="2">
    <source>
        <dbReference type="Proteomes" id="UP000050523"/>
    </source>
</evidence>
<dbReference type="EMBL" id="LJRO01000348">
    <property type="protein sequence ID" value="KPY95682.1"/>
    <property type="molecule type" value="Genomic_DNA"/>
</dbReference>
<name>A0AA40P2F2_9PSED</name>
<accession>A0AA40P2F2</accession>